<protein>
    <recommendedName>
        <fullName evidence="1">F-box protein At3g26010-like beta-propeller domain-containing protein</fullName>
    </recommendedName>
</protein>
<evidence type="ECO:0000313" key="2">
    <source>
        <dbReference type="EMBL" id="KAK7311229.1"/>
    </source>
</evidence>
<dbReference type="InterPro" id="IPR017451">
    <property type="entry name" value="F-box-assoc_interact_dom"/>
</dbReference>
<evidence type="ECO:0000313" key="3">
    <source>
        <dbReference type="Proteomes" id="UP001359559"/>
    </source>
</evidence>
<comment type="caution">
    <text evidence="2">The sequence shown here is derived from an EMBL/GenBank/DDBJ whole genome shotgun (WGS) entry which is preliminary data.</text>
</comment>
<gene>
    <name evidence="2" type="ORF">RJT34_09233</name>
</gene>
<organism evidence="2 3">
    <name type="scientific">Clitoria ternatea</name>
    <name type="common">Butterfly pea</name>
    <dbReference type="NCBI Taxonomy" id="43366"/>
    <lineage>
        <taxon>Eukaryota</taxon>
        <taxon>Viridiplantae</taxon>
        <taxon>Streptophyta</taxon>
        <taxon>Embryophyta</taxon>
        <taxon>Tracheophyta</taxon>
        <taxon>Spermatophyta</taxon>
        <taxon>Magnoliopsida</taxon>
        <taxon>eudicotyledons</taxon>
        <taxon>Gunneridae</taxon>
        <taxon>Pentapetalae</taxon>
        <taxon>rosids</taxon>
        <taxon>fabids</taxon>
        <taxon>Fabales</taxon>
        <taxon>Fabaceae</taxon>
        <taxon>Papilionoideae</taxon>
        <taxon>50 kb inversion clade</taxon>
        <taxon>NPAAA clade</taxon>
        <taxon>indigoferoid/millettioid clade</taxon>
        <taxon>Phaseoleae</taxon>
        <taxon>Clitoria</taxon>
    </lineage>
</organism>
<dbReference type="InterPro" id="IPR056592">
    <property type="entry name" value="Beta-prop_At3g26010-like"/>
</dbReference>
<accession>A0AAN9K8L9</accession>
<dbReference type="PANTHER" id="PTHR31672:SF13">
    <property type="entry name" value="F-BOX PROTEIN CPR30-LIKE"/>
    <property type="match status" value="1"/>
</dbReference>
<proteinExistence type="predicted"/>
<feature type="domain" description="F-box protein At3g26010-like beta-propeller" evidence="1">
    <location>
        <begin position="94"/>
        <end position="310"/>
    </location>
</feature>
<sequence length="400" mass="45850">MAFPNDMLFEIFSWLPAKAIYKFTSCSKLLSKFPEETCFALKQAQNALSRDDTCFFIQPDINRRFIGQIELHPLPEKELSCGVSKDALSILSRSANIIASSNGLILCRPISHGNQVELFISNPATQCWLPIPTPEDLQQSANADLKIGFKCDLEDYKVFVFDHNNYDEWHSDLDCKVYLSKEGVWKAMEKSFLSRGRNLIFDKPVYHNGVIHFISDCFPYYIKTSPYFRPYIMSYNFSSGESRMMRVPKEARRGSHDYSCKMGIFKWGKVNSPSESICLVRLRKVVFTVWALINYESGLWKRILKVRVKAMGLTEKKDPIVTEFVVLNGELLVFATQKKVYGYGLSDEKYMRIEEICEHGFESKVRFTSYSNTLRPCGTGVRALPLSFQGKCCGQVQSLI</sequence>
<reference evidence="2 3" key="1">
    <citation type="submission" date="2024-01" db="EMBL/GenBank/DDBJ databases">
        <title>The genomes of 5 underutilized Papilionoideae crops provide insights into root nodulation and disease resistance.</title>
        <authorList>
            <person name="Yuan L."/>
        </authorList>
    </citation>
    <scope>NUCLEOTIDE SEQUENCE [LARGE SCALE GENOMIC DNA]</scope>
    <source>
        <strain evidence="2">LY-2023</strain>
        <tissue evidence="2">Leaf</tissue>
    </source>
</reference>
<dbReference type="EMBL" id="JAYKXN010000002">
    <property type="protein sequence ID" value="KAK7311229.1"/>
    <property type="molecule type" value="Genomic_DNA"/>
</dbReference>
<dbReference type="PANTHER" id="PTHR31672">
    <property type="entry name" value="BNACNNG10540D PROTEIN"/>
    <property type="match status" value="1"/>
</dbReference>
<dbReference type="AlphaFoldDB" id="A0AAN9K8L9"/>
<dbReference type="Proteomes" id="UP001359559">
    <property type="component" value="Unassembled WGS sequence"/>
</dbReference>
<name>A0AAN9K8L9_CLITE</name>
<keyword evidence="3" id="KW-1185">Reference proteome</keyword>
<dbReference type="NCBIfam" id="TIGR01640">
    <property type="entry name" value="F_box_assoc_1"/>
    <property type="match status" value="1"/>
</dbReference>
<dbReference type="InterPro" id="IPR050796">
    <property type="entry name" value="SCF_F-box_component"/>
</dbReference>
<evidence type="ECO:0000259" key="1">
    <source>
        <dbReference type="Pfam" id="PF24750"/>
    </source>
</evidence>
<dbReference type="Pfam" id="PF24750">
    <property type="entry name" value="b-prop_At3g26010-like"/>
    <property type="match status" value="1"/>
</dbReference>